<dbReference type="InterPro" id="IPR036390">
    <property type="entry name" value="WH_DNA-bd_sf"/>
</dbReference>
<keyword evidence="3 5" id="KW-1133">Transmembrane helix</keyword>
<evidence type="ECO:0008006" key="8">
    <source>
        <dbReference type="Google" id="ProtNLM"/>
    </source>
</evidence>
<evidence type="ECO:0000313" key="6">
    <source>
        <dbReference type="EMBL" id="WIM98356.1"/>
    </source>
</evidence>
<dbReference type="RefSeq" id="WP_284919739.1">
    <property type="nucleotide sequence ID" value="NZ_CP126980.1"/>
</dbReference>
<comment type="subcellular location">
    <subcellularLocation>
        <location evidence="1">Membrane</location>
        <topology evidence="1">Multi-pass membrane protein</topology>
    </subcellularLocation>
</comment>
<reference evidence="6 7" key="1">
    <citation type="submission" date="2023-06" db="EMBL/GenBank/DDBJ databases">
        <authorList>
            <person name="Yushchuk O."/>
            <person name="Binda E."/>
            <person name="Ruckert-Reed C."/>
            <person name="Fedorenko V."/>
            <person name="Kalinowski J."/>
            <person name="Marinelli F."/>
        </authorList>
    </citation>
    <scope>NUCLEOTIDE SEQUENCE [LARGE SCALE GENOMIC DNA]</scope>
    <source>
        <strain evidence="6 7">NRRL 3884</strain>
    </source>
</reference>
<name>A0ABY8WMV0_9ACTN</name>
<dbReference type="PANTHER" id="PTHR23501:SF197">
    <property type="entry name" value="COMD"/>
    <property type="match status" value="1"/>
</dbReference>
<accession>A0ABY8WMV0</accession>
<sequence length="290" mass="31108">MTSGDLAAVVSRRRTNVVFTAILLAALDQTIVSTALPTIVADLGGALFSDKLATFPAIANPAAASPAALHRLDAAVAEPIIQAYADTIAYVFRWVVPVAVLGFLVAWFLKELPLRDGARSHATDVGEGFPSPAPTDRVTQLERAISDTMRKAGHDRTVLDEILADSGGRLSPGQAWAMGQTHLHTRARGAAELPAIARSHRLPAEVLRPTFTDLCQAGYAHLDGDVVRLTPAGQEQFDRVRRAWRDWLEARLEDFTMTDPGDRALLDQALSTIATRLVDEPAPAGSPGRA</sequence>
<keyword evidence="7" id="KW-1185">Reference proteome</keyword>
<keyword evidence="2 5" id="KW-0812">Transmembrane</keyword>
<evidence type="ECO:0000256" key="4">
    <source>
        <dbReference type="ARBA" id="ARBA00023136"/>
    </source>
</evidence>
<protein>
    <recommendedName>
        <fullName evidence="8">HTH marR-type domain-containing protein</fullName>
    </recommendedName>
</protein>
<proteinExistence type="predicted"/>
<dbReference type="Proteomes" id="UP001240150">
    <property type="component" value="Chromosome"/>
</dbReference>
<dbReference type="Gene3D" id="1.10.10.10">
    <property type="entry name" value="Winged helix-like DNA-binding domain superfamily/Winged helix DNA-binding domain"/>
    <property type="match status" value="1"/>
</dbReference>
<evidence type="ECO:0000313" key="7">
    <source>
        <dbReference type="Proteomes" id="UP001240150"/>
    </source>
</evidence>
<evidence type="ECO:0000256" key="1">
    <source>
        <dbReference type="ARBA" id="ARBA00004141"/>
    </source>
</evidence>
<organism evidence="6 7">
    <name type="scientific">Actinoplanes oblitus</name>
    <dbReference type="NCBI Taxonomy" id="3040509"/>
    <lineage>
        <taxon>Bacteria</taxon>
        <taxon>Bacillati</taxon>
        <taxon>Actinomycetota</taxon>
        <taxon>Actinomycetes</taxon>
        <taxon>Micromonosporales</taxon>
        <taxon>Micromonosporaceae</taxon>
        <taxon>Actinoplanes</taxon>
    </lineage>
</organism>
<evidence type="ECO:0000256" key="2">
    <source>
        <dbReference type="ARBA" id="ARBA00022692"/>
    </source>
</evidence>
<evidence type="ECO:0000256" key="3">
    <source>
        <dbReference type="ARBA" id="ARBA00022989"/>
    </source>
</evidence>
<gene>
    <name evidence="6" type="ORF">ACTOB_001954</name>
</gene>
<keyword evidence="4 5" id="KW-0472">Membrane</keyword>
<dbReference type="EMBL" id="CP126980">
    <property type="protein sequence ID" value="WIM98356.1"/>
    <property type="molecule type" value="Genomic_DNA"/>
</dbReference>
<dbReference type="SUPFAM" id="SSF46785">
    <property type="entry name" value="Winged helix' DNA-binding domain"/>
    <property type="match status" value="1"/>
</dbReference>
<evidence type="ECO:0000256" key="5">
    <source>
        <dbReference type="SAM" id="Phobius"/>
    </source>
</evidence>
<dbReference type="PANTHER" id="PTHR23501">
    <property type="entry name" value="MAJOR FACILITATOR SUPERFAMILY"/>
    <property type="match status" value="1"/>
</dbReference>
<feature type="transmembrane region" description="Helical" evidence="5">
    <location>
        <begin position="88"/>
        <end position="109"/>
    </location>
</feature>
<dbReference type="InterPro" id="IPR036388">
    <property type="entry name" value="WH-like_DNA-bd_sf"/>
</dbReference>